<evidence type="ECO:0000313" key="3">
    <source>
        <dbReference type="Proteomes" id="UP000054558"/>
    </source>
</evidence>
<dbReference type="OrthoDB" id="542426at2759"/>
<evidence type="ECO:0000259" key="1">
    <source>
        <dbReference type="Pfam" id="PF13640"/>
    </source>
</evidence>
<reference evidence="2 3" key="1">
    <citation type="journal article" date="2014" name="Nat. Commun.">
        <title>Klebsormidium flaccidum genome reveals primary factors for plant terrestrial adaptation.</title>
        <authorList>
            <person name="Hori K."/>
            <person name="Maruyama F."/>
            <person name="Fujisawa T."/>
            <person name="Togashi T."/>
            <person name="Yamamoto N."/>
            <person name="Seo M."/>
            <person name="Sato S."/>
            <person name="Yamada T."/>
            <person name="Mori H."/>
            <person name="Tajima N."/>
            <person name="Moriyama T."/>
            <person name="Ikeuchi M."/>
            <person name="Watanabe M."/>
            <person name="Wada H."/>
            <person name="Kobayashi K."/>
            <person name="Saito M."/>
            <person name="Masuda T."/>
            <person name="Sasaki-Sekimoto Y."/>
            <person name="Mashiguchi K."/>
            <person name="Awai K."/>
            <person name="Shimojima M."/>
            <person name="Masuda S."/>
            <person name="Iwai M."/>
            <person name="Nobusawa T."/>
            <person name="Narise T."/>
            <person name="Kondo S."/>
            <person name="Saito H."/>
            <person name="Sato R."/>
            <person name="Murakawa M."/>
            <person name="Ihara Y."/>
            <person name="Oshima-Yamada Y."/>
            <person name="Ohtaka K."/>
            <person name="Satoh M."/>
            <person name="Sonobe K."/>
            <person name="Ishii M."/>
            <person name="Ohtani R."/>
            <person name="Kanamori-Sato M."/>
            <person name="Honoki R."/>
            <person name="Miyazaki D."/>
            <person name="Mochizuki H."/>
            <person name="Umetsu J."/>
            <person name="Higashi K."/>
            <person name="Shibata D."/>
            <person name="Kamiya Y."/>
            <person name="Sato N."/>
            <person name="Nakamura Y."/>
            <person name="Tabata S."/>
            <person name="Ida S."/>
            <person name="Kurokawa K."/>
            <person name="Ohta H."/>
        </authorList>
    </citation>
    <scope>NUCLEOTIDE SEQUENCE [LARGE SCALE GENOMIC DNA]</scope>
    <source>
        <strain evidence="2 3">NIES-2285</strain>
    </source>
</reference>
<protein>
    <recommendedName>
        <fullName evidence="1">Prolyl 4-hydroxylase alpha subunit Fe(2+) 2OG dioxygenase domain-containing protein</fullName>
    </recommendedName>
</protein>
<evidence type="ECO:0000313" key="2">
    <source>
        <dbReference type="EMBL" id="GAQ83522.1"/>
    </source>
</evidence>
<accession>A0A1Y1I0N1</accession>
<dbReference type="EMBL" id="DF237100">
    <property type="protein sequence ID" value="GAQ83522.1"/>
    <property type="molecule type" value="Genomic_DNA"/>
</dbReference>
<name>A0A1Y1I0N1_KLENI</name>
<proteinExistence type="predicted"/>
<dbReference type="Gene3D" id="2.60.120.620">
    <property type="entry name" value="q2cbj1_9rhob like domain"/>
    <property type="match status" value="1"/>
</dbReference>
<dbReference type="PANTHER" id="PTHR33099:SF7">
    <property type="entry name" value="MYND-TYPE DOMAIN-CONTAINING PROTEIN"/>
    <property type="match status" value="1"/>
</dbReference>
<dbReference type="OMA" id="MTITTHA"/>
<sequence length="363" mass="40190">MESLSATPYCTKLHSTLQSVNQSGSFCISNTLKSFSLPGLEVSALGPISMPLNPYQAQQLAQACFPAPFGRRDATIYDDSVRKCRQLSPHEFRLAGLDWDSQVRQLANERVKRDLGLPETLTVIPKLYKCLLYEAGDFFTSHRDTEREEGMFATLVIALPSAHSGGELVVRHAGQEIVVDFGSRDLYQLHYAAFFADCQHELRPVRSGYRLALVYNLIAQGSTRVPQPANNTEAAGEIVKATKAWSQEERGPQKLVIPLAHQYSSKSLTFDSLRGTDMATIDVILQAAKAPGAPPFHCYLGTLEKYEDGWKESYRRGDVTSTYTKLRDLVAADEAGHTYDTLTFSRSGEDRSLGSRQSGLNSL</sequence>
<dbReference type="Proteomes" id="UP000054558">
    <property type="component" value="Unassembled WGS sequence"/>
</dbReference>
<dbReference type="Pfam" id="PF13640">
    <property type="entry name" value="2OG-FeII_Oxy_3"/>
    <property type="match status" value="1"/>
</dbReference>
<dbReference type="AlphaFoldDB" id="A0A1Y1I0N1"/>
<feature type="domain" description="Prolyl 4-hydroxylase alpha subunit Fe(2+) 2OG dioxygenase" evidence="1">
    <location>
        <begin position="130"/>
        <end position="215"/>
    </location>
</feature>
<organism evidence="2 3">
    <name type="scientific">Klebsormidium nitens</name>
    <name type="common">Green alga</name>
    <name type="synonym">Ulothrix nitens</name>
    <dbReference type="NCBI Taxonomy" id="105231"/>
    <lineage>
        <taxon>Eukaryota</taxon>
        <taxon>Viridiplantae</taxon>
        <taxon>Streptophyta</taxon>
        <taxon>Klebsormidiophyceae</taxon>
        <taxon>Klebsormidiales</taxon>
        <taxon>Klebsormidiaceae</taxon>
        <taxon>Klebsormidium</taxon>
    </lineage>
</organism>
<dbReference type="PANTHER" id="PTHR33099">
    <property type="entry name" value="FE2OG DIOXYGENASE DOMAIN-CONTAINING PROTEIN"/>
    <property type="match status" value="1"/>
</dbReference>
<dbReference type="InterPro" id="IPR044862">
    <property type="entry name" value="Pro_4_hyd_alph_FE2OG_OXY"/>
</dbReference>
<gene>
    <name evidence="2" type="ORF">KFL_001510250</name>
</gene>
<keyword evidence="3" id="KW-1185">Reference proteome</keyword>